<keyword evidence="1" id="KW-0378">Hydrolase</keyword>
<dbReference type="EMBL" id="LNRQ01000008">
    <property type="protein sequence ID" value="KZM84249.1"/>
    <property type="molecule type" value="Genomic_DNA"/>
</dbReference>
<dbReference type="Gramene" id="KZM84249">
    <property type="protein sequence ID" value="KZM84249"/>
    <property type="gene ID" value="DCAR_028457"/>
</dbReference>
<evidence type="ECO:0000256" key="1">
    <source>
        <dbReference type="ARBA" id="ARBA00022801"/>
    </source>
</evidence>
<dbReference type="Gene3D" id="3.40.50.1820">
    <property type="entry name" value="alpha/beta hydrolase"/>
    <property type="match status" value="1"/>
</dbReference>
<dbReference type="PANTHER" id="PTHR47030">
    <property type="entry name" value="LIPASE CLASS 3 FAMILY PROTEIN"/>
    <property type="match status" value="1"/>
</dbReference>
<feature type="domain" description="Fungal lipase-type" evidence="3">
    <location>
        <begin position="53"/>
        <end position="119"/>
    </location>
</feature>
<evidence type="ECO:0000256" key="2">
    <source>
        <dbReference type="SAM" id="MobiDB-lite"/>
    </source>
</evidence>
<gene>
    <name evidence="4" type="ORF">DCAR_028457</name>
</gene>
<feature type="region of interest" description="Disordered" evidence="2">
    <location>
        <begin position="186"/>
        <end position="210"/>
    </location>
</feature>
<sequence>MILQHHQDLGPSLSHYGHSGVVEAARDIFMQIEGSAAGSGGFLSSLLGAGCECEGYEIRIVGHSLGGAIGALLGLRLYDRFPRLHVYAYGPLPCMDAVIADACSGFITSIVYQHEFSARLSVTSILRLRASALVALSSNSNTDCTAIYRLARRFLGENNQLRGDNRFSASDLTAVVMKAEENRGIHHSGGSMERAKDISHGKNTKMENSSCDEIDCSSSHSFMKPYYQSSADIVEDPVSQFIEDVPSAPEDIPDLFLPGLVIYIVPERNNLETTLWKLWTAQDNECSYRAYIANKDSFKDIIVSPTMFLDHLPWSIVYQHEFSARLSVTSILRLRASALVALSSNSNTDCTAIYRLARRFLGENNQLRGDNRFSASDLTAVVMKAEENRGIHHSGGSMERAKDISHGKNTKMENSSCDEIDCSSSHSFMKPYYQSSADIVEDPVSQFIEDVPSAPEDIPDLFLPGLVIYIVPERNNLETTLWKLWTAQDNECSYRAYIANKDSFKDIIVSPTMFLDHLPWRCHYALKKVLDTRRSQLIPDGSQVLRWCY</sequence>
<dbReference type="InterPro" id="IPR002921">
    <property type="entry name" value="Fungal_lipase-type"/>
</dbReference>
<proteinExistence type="predicted"/>
<dbReference type="InterPro" id="IPR029058">
    <property type="entry name" value="AB_hydrolase_fold"/>
</dbReference>
<evidence type="ECO:0000259" key="3">
    <source>
        <dbReference type="Pfam" id="PF01764"/>
    </source>
</evidence>
<dbReference type="AlphaFoldDB" id="A0A175YKY2"/>
<feature type="region of interest" description="Disordered" evidence="2">
    <location>
        <begin position="392"/>
        <end position="416"/>
    </location>
</feature>
<dbReference type="STRING" id="79200.A0A175YKY2"/>
<dbReference type="GO" id="GO:0016787">
    <property type="term" value="F:hydrolase activity"/>
    <property type="evidence" value="ECO:0007669"/>
    <property type="project" value="UniProtKB-KW"/>
</dbReference>
<dbReference type="GO" id="GO:0006629">
    <property type="term" value="P:lipid metabolic process"/>
    <property type="evidence" value="ECO:0007669"/>
    <property type="project" value="InterPro"/>
</dbReference>
<accession>A0A175YKY2</accession>
<dbReference type="SUPFAM" id="SSF53474">
    <property type="entry name" value="alpha/beta-Hydrolases"/>
    <property type="match status" value="1"/>
</dbReference>
<organism evidence="4">
    <name type="scientific">Daucus carota subsp. sativus</name>
    <name type="common">Carrot</name>
    <dbReference type="NCBI Taxonomy" id="79200"/>
    <lineage>
        <taxon>Eukaryota</taxon>
        <taxon>Viridiplantae</taxon>
        <taxon>Streptophyta</taxon>
        <taxon>Embryophyta</taxon>
        <taxon>Tracheophyta</taxon>
        <taxon>Spermatophyta</taxon>
        <taxon>Magnoliopsida</taxon>
        <taxon>eudicotyledons</taxon>
        <taxon>Gunneridae</taxon>
        <taxon>Pentapetalae</taxon>
        <taxon>asterids</taxon>
        <taxon>campanulids</taxon>
        <taxon>Apiales</taxon>
        <taxon>Apiaceae</taxon>
        <taxon>Apioideae</taxon>
        <taxon>Scandiceae</taxon>
        <taxon>Daucinae</taxon>
        <taxon>Daucus</taxon>
        <taxon>Daucus sect. Daucus</taxon>
    </lineage>
</organism>
<comment type="caution">
    <text evidence="4">The sequence shown here is derived from an EMBL/GenBank/DDBJ whole genome shotgun (WGS) entry which is preliminary data.</text>
</comment>
<evidence type="ECO:0000313" key="4">
    <source>
        <dbReference type="EMBL" id="KZM84249.1"/>
    </source>
</evidence>
<protein>
    <recommendedName>
        <fullName evidence="3">Fungal lipase-type domain-containing protein</fullName>
    </recommendedName>
</protein>
<dbReference type="PANTHER" id="PTHR47030:SF2">
    <property type="entry name" value="LIPASE CLASS 3 FAMILY PROTEIN"/>
    <property type="match status" value="1"/>
</dbReference>
<dbReference type="CDD" id="cd00519">
    <property type="entry name" value="Lipase_3"/>
    <property type="match status" value="1"/>
</dbReference>
<name>A0A175YKY2_DAUCS</name>
<reference evidence="4" key="1">
    <citation type="journal article" date="2016" name="Nat. Genet.">
        <title>A high-quality carrot genome assembly provides new insights into carotenoid accumulation and asterid genome evolution.</title>
        <authorList>
            <person name="Iorizzo M."/>
            <person name="Ellison S."/>
            <person name="Senalik D."/>
            <person name="Zeng P."/>
            <person name="Satapoomin P."/>
            <person name="Huang J."/>
            <person name="Bowman M."/>
            <person name="Iovene M."/>
            <person name="Sanseverino W."/>
            <person name="Cavagnaro P."/>
            <person name="Yildiz M."/>
            <person name="Macko-Podgorni A."/>
            <person name="Moranska E."/>
            <person name="Grzebelus E."/>
            <person name="Grzebelus D."/>
            <person name="Ashrafi H."/>
            <person name="Zheng Z."/>
            <person name="Cheng S."/>
            <person name="Spooner D."/>
            <person name="Van Deynze A."/>
            <person name="Simon P."/>
        </authorList>
    </citation>
    <scope>NUCLEOTIDE SEQUENCE [LARGE SCALE GENOMIC DNA]</scope>
    <source>
        <tissue evidence="4">Leaf</tissue>
    </source>
</reference>
<dbReference type="Pfam" id="PF01764">
    <property type="entry name" value="Lipase_3"/>
    <property type="match status" value="1"/>
</dbReference>